<dbReference type="Proteomes" id="UP000033140">
    <property type="component" value="Unassembled WGS sequence"/>
</dbReference>
<dbReference type="EMBL" id="BACD03000015">
    <property type="protein sequence ID" value="GAO48477.1"/>
    <property type="molecule type" value="Genomic_DNA"/>
</dbReference>
<accession>A0A0E9NF41</accession>
<organism evidence="10 11">
    <name type="scientific">Saitoella complicata (strain BCRC 22490 / CBS 7301 / JCM 7358 / NBRC 10748 / NRRL Y-17804)</name>
    <dbReference type="NCBI Taxonomy" id="698492"/>
    <lineage>
        <taxon>Eukaryota</taxon>
        <taxon>Fungi</taxon>
        <taxon>Dikarya</taxon>
        <taxon>Ascomycota</taxon>
        <taxon>Taphrinomycotina</taxon>
        <taxon>Taphrinomycotina incertae sedis</taxon>
        <taxon>Saitoella</taxon>
    </lineage>
</organism>
<dbReference type="CDD" id="cd19496">
    <property type="entry name" value="Elp5"/>
    <property type="match status" value="1"/>
</dbReference>
<keyword evidence="6" id="KW-0963">Cytoplasm</keyword>
<dbReference type="PANTHER" id="PTHR15641">
    <property type="entry name" value="ELONGATOR COMPLEX PROTEIN 5"/>
    <property type="match status" value="1"/>
</dbReference>
<feature type="compositionally biased region" description="Basic and acidic residues" evidence="9">
    <location>
        <begin position="289"/>
        <end position="298"/>
    </location>
</feature>
<evidence type="ECO:0000256" key="6">
    <source>
        <dbReference type="ARBA" id="ARBA00022490"/>
    </source>
</evidence>
<evidence type="ECO:0000256" key="3">
    <source>
        <dbReference type="ARBA" id="ARBA00005043"/>
    </source>
</evidence>
<evidence type="ECO:0000256" key="7">
    <source>
        <dbReference type="ARBA" id="ARBA00022694"/>
    </source>
</evidence>
<dbReference type="PANTHER" id="PTHR15641:SF1">
    <property type="entry name" value="ELONGATOR COMPLEX PROTEIN 5"/>
    <property type="match status" value="1"/>
</dbReference>
<dbReference type="GO" id="GO:0002098">
    <property type="term" value="P:tRNA wobble uridine modification"/>
    <property type="evidence" value="ECO:0007669"/>
    <property type="project" value="InterPro"/>
</dbReference>
<name>A0A0E9NF41_SAICN</name>
<dbReference type="OMA" id="WEPESTF"/>
<dbReference type="RefSeq" id="XP_019024012.1">
    <property type="nucleotide sequence ID" value="XM_019166074.1"/>
</dbReference>
<comment type="similarity">
    <text evidence="4">Belongs to the ELP5 family.</text>
</comment>
<reference evidence="10 11" key="3">
    <citation type="journal article" date="2015" name="Genome Announc.">
        <title>Draft Genome Sequence of the Archiascomycetous Yeast Saitoella complicata.</title>
        <authorList>
            <person name="Yamauchi K."/>
            <person name="Kondo S."/>
            <person name="Hamamoto M."/>
            <person name="Takahashi Y."/>
            <person name="Ogura Y."/>
            <person name="Hayashi T."/>
            <person name="Nishida H."/>
        </authorList>
    </citation>
    <scope>NUCLEOTIDE SEQUENCE [LARGE SCALE GENOMIC DNA]</scope>
    <source>
        <strain evidence="10 11">NRRL Y-17804</strain>
    </source>
</reference>
<comment type="pathway">
    <text evidence="3">tRNA modification; 5-methoxycarbonylmethyl-2-thiouridine-tRNA biosynthesis.</text>
</comment>
<dbReference type="InterPro" id="IPR019519">
    <property type="entry name" value="Elp5"/>
</dbReference>
<comment type="caution">
    <text evidence="10">The sequence shown here is derived from an EMBL/GenBank/DDBJ whole genome shotgun (WGS) entry which is preliminary data.</text>
</comment>
<feature type="region of interest" description="Disordered" evidence="9">
    <location>
        <begin position="271"/>
        <end position="322"/>
    </location>
</feature>
<evidence type="ECO:0000256" key="8">
    <source>
        <dbReference type="ARBA" id="ARBA00023242"/>
    </source>
</evidence>
<evidence type="ECO:0000313" key="11">
    <source>
        <dbReference type="Proteomes" id="UP000033140"/>
    </source>
</evidence>
<dbReference type="Gene3D" id="3.40.50.300">
    <property type="entry name" value="P-loop containing nucleotide triphosphate hydrolases"/>
    <property type="match status" value="1"/>
</dbReference>
<dbReference type="GO" id="GO:0005634">
    <property type="term" value="C:nucleus"/>
    <property type="evidence" value="ECO:0007669"/>
    <property type="project" value="UniProtKB-SubCell"/>
</dbReference>
<reference evidence="10 11" key="1">
    <citation type="journal article" date="2011" name="J. Gen. Appl. Microbiol.">
        <title>Draft genome sequencing of the enigmatic yeast Saitoella complicata.</title>
        <authorList>
            <person name="Nishida H."/>
            <person name="Hamamoto M."/>
            <person name="Sugiyama J."/>
        </authorList>
    </citation>
    <scope>NUCLEOTIDE SEQUENCE [LARGE SCALE GENOMIC DNA]</scope>
    <source>
        <strain evidence="10 11">NRRL Y-17804</strain>
    </source>
</reference>
<dbReference type="OrthoDB" id="166907at2759"/>
<dbReference type="AlphaFoldDB" id="A0A0E9NF41"/>
<evidence type="ECO:0000256" key="1">
    <source>
        <dbReference type="ARBA" id="ARBA00004123"/>
    </source>
</evidence>
<dbReference type="STRING" id="698492.A0A0E9NF41"/>
<sequence>MSATHSQPLLTRLLTFKQANASPLISFLPTLSQSLVPVTRSFVKKALLQDLRVLYVTSESNTKHVRNIYGAETEVIETLRPSPDGSSYNRLSVTQTLAEIKSRITSANWTPGKYILVIDSLRYIDAENVAAFVGALASLRPLSVLVTCSTSVPEVGGTYSPGKETLLRYLSTTIISPFEEKTFGAVSLDDEKPVWPLQLSAQRQRDLLLTVEHRRKSGRAVVEECVFDIVSSTVRLYKPPAPSLPPPKEEPSVDDVMAGLTTFNLGMTERERKQKEGVVLPHFSAQDLGGEKDEKGDEGSIWYEPGSEDDYDPEDPDDDLFL</sequence>
<evidence type="ECO:0000313" key="10">
    <source>
        <dbReference type="EMBL" id="GAO48477.1"/>
    </source>
</evidence>
<feature type="compositionally biased region" description="Acidic residues" evidence="9">
    <location>
        <begin position="306"/>
        <end position="322"/>
    </location>
</feature>
<evidence type="ECO:0000256" key="2">
    <source>
        <dbReference type="ARBA" id="ARBA00004496"/>
    </source>
</evidence>
<keyword evidence="8" id="KW-0539">Nucleus</keyword>
<dbReference type="GO" id="GO:0033588">
    <property type="term" value="C:elongator holoenzyme complex"/>
    <property type="evidence" value="ECO:0007669"/>
    <property type="project" value="InterPro"/>
</dbReference>
<dbReference type="Pfam" id="PF10483">
    <property type="entry name" value="Elong_Iki1"/>
    <property type="match status" value="1"/>
</dbReference>
<keyword evidence="7" id="KW-0819">tRNA processing</keyword>
<comment type="subcellular location">
    <subcellularLocation>
        <location evidence="2">Cytoplasm</location>
    </subcellularLocation>
    <subcellularLocation>
        <location evidence="1">Nucleus</location>
    </subcellularLocation>
</comment>
<gene>
    <name evidence="10" type="ORF">G7K_2650-t1</name>
</gene>
<evidence type="ECO:0000256" key="5">
    <source>
        <dbReference type="ARBA" id="ARBA00020264"/>
    </source>
</evidence>
<proteinExistence type="inferred from homology"/>
<dbReference type="GO" id="GO:0000049">
    <property type="term" value="F:tRNA binding"/>
    <property type="evidence" value="ECO:0007669"/>
    <property type="project" value="TreeGrafter"/>
</dbReference>
<dbReference type="InterPro" id="IPR027417">
    <property type="entry name" value="P-loop_NTPase"/>
</dbReference>
<evidence type="ECO:0000256" key="4">
    <source>
        <dbReference type="ARBA" id="ARBA00009567"/>
    </source>
</evidence>
<dbReference type="UniPathway" id="UPA00988"/>
<evidence type="ECO:0000256" key="9">
    <source>
        <dbReference type="SAM" id="MobiDB-lite"/>
    </source>
</evidence>
<reference evidence="10 11" key="2">
    <citation type="journal article" date="2014" name="J. Gen. Appl. Microbiol.">
        <title>The early diverging ascomycetous budding yeast Saitoella complicata has three histone deacetylases belonging to the Clr6, Hos2, and Rpd3 lineages.</title>
        <authorList>
            <person name="Nishida H."/>
            <person name="Matsumoto T."/>
            <person name="Kondo S."/>
            <person name="Hamamoto M."/>
            <person name="Yoshikawa H."/>
        </authorList>
    </citation>
    <scope>NUCLEOTIDE SEQUENCE [LARGE SCALE GENOMIC DNA]</scope>
    <source>
        <strain evidence="10 11">NRRL Y-17804</strain>
    </source>
</reference>
<keyword evidence="11" id="KW-1185">Reference proteome</keyword>
<dbReference type="GO" id="GO:0005829">
    <property type="term" value="C:cytosol"/>
    <property type="evidence" value="ECO:0007669"/>
    <property type="project" value="TreeGrafter"/>
</dbReference>
<protein>
    <recommendedName>
        <fullName evidence="5">Elongator complex protein 5</fullName>
    </recommendedName>
</protein>